<dbReference type="Gene3D" id="3.40.830.10">
    <property type="entry name" value="LigB-like"/>
    <property type="match status" value="1"/>
</dbReference>
<keyword evidence="7" id="KW-0223">Dioxygenase</keyword>
<dbReference type="InterPro" id="IPR004183">
    <property type="entry name" value="Xdiol_dOase_suB"/>
</dbReference>
<keyword evidence="3" id="KW-0479">Metal-binding</keyword>
<keyword evidence="4" id="KW-0862">Zinc</keyword>
<evidence type="ECO:0000256" key="5">
    <source>
        <dbReference type="ARBA" id="ARBA00023002"/>
    </source>
</evidence>
<dbReference type="EC" id="1.13.11.-" evidence="7"/>
<sequence>MVPSLFICHGAPSLAIEDNEYTRFLQELGERFNPKAIVLFTAHWESDIPILSYRDSAYETIYDFGGFPPELYQIKYPAKGSTAVASMIEKKLNDHGISTAKDTQRGLDHGSWVVLRHMYPAADIPVVQVSINPYLSPRDQFKIGEALRGLGNEDILVISSGGTSHNLRAIHWGQTHAEPWTAEFDDWLIEHIQNRDLESLFDYERLAPHARLAVPRAEHFLPLFIAMGSGEETKQPKCLHRSYLYGTLSHIVFEF</sequence>
<dbReference type="RefSeq" id="WP_209810276.1">
    <property type="nucleotide sequence ID" value="NZ_JAGGKT010000005.1"/>
</dbReference>
<keyword evidence="5 7" id="KW-0560">Oxidoreductase</keyword>
<gene>
    <name evidence="7" type="ORF">J2Z37_002223</name>
</gene>
<evidence type="ECO:0000313" key="7">
    <source>
        <dbReference type="EMBL" id="MBP1932222.1"/>
    </source>
</evidence>
<reference evidence="7 8" key="1">
    <citation type="submission" date="2021-03" db="EMBL/GenBank/DDBJ databases">
        <title>Genomic Encyclopedia of Type Strains, Phase IV (KMG-IV): sequencing the most valuable type-strain genomes for metagenomic binning, comparative biology and taxonomic classification.</title>
        <authorList>
            <person name="Goeker M."/>
        </authorList>
    </citation>
    <scope>NUCLEOTIDE SEQUENCE [LARGE SCALE GENOMIC DNA]</scope>
    <source>
        <strain evidence="7 8">DSM 24738</strain>
    </source>
</reference>
<dbReference type="InterPro" id="IPR014436">
    <property type="entry name" value="Extradiol_dOase_DODA"/>
</dbReference>
<keyword evidence="8" id="KW-1185">Reference proteome</keyword>
<comment type="caution">
    <text evidence="7">The sequence shown here is derived from an EMBL/GenBank/DDBJ whole genome shotgun (WGS) entry which is preliminary data.</text>
</comment>
<comment type="cofactor">
    <cofactor evidence="1">
        <name>Zn(2+)</name>
        <dbReference type="ChEBI" id="CHEBI:29105"/>
    </cofactor>
</comment>
<evidence type="ECO:0000256" key="3">
    <source>
        <dbReference type="ARBA" id="ARBA00022723"/>
    </source>
</evidence>
<dbReference type="PIRSF" id="PIRSF006157">
    <property type="entry name" value="Doxgns_DODA"/>
    <property type="match status" value="1"/>
</dbReference>
<dbReference type="Proteomes" id="UP001519343">
    <property type="component" value="Unassembled WGS sequence"/>
</dbReference>
<dbReference type="SUPFAM" id="SSF53213">
    <property type="entry name" value="LigB-like"/>
    <property type="match status" value="1"/>
</dbReference>
<evidence type="ECO:0000259" key="6">
    <source>
        <dbReference type="Pfam" id="PF02900"/>
    </source>
</evidence>
<dbReference type="CDD" id="cd07363">
    <property type="entry name" value="45_DOPA_Dioxygenase"/>
    <property type="match status" value="1"/>
</dbReference>
<feature type="domain" description="Extradiol ring-cleavage dioxygenase class III enzyme subunit B" evidence="6">
    <location>
        <begin position="21"/>
        <end position="249"/>
    </location>
</feature>
<comment type="similarity">
    <text evidence="2">Belongs to the DODA-type extradiol aromatic ring-opening dioxygenase family.</text>
</comment>
<name>A0ABS4GPM7_9BACL</name>
<organism evidence="7 8">
    <name type="scientific">Ammoniphilus resinae</name>
    <dbReference type="NCBI Taxonomy" id="861532"/>
    <lineage>
        <taxon>Bacteria</taxon>
        <taxon>Bacillati</taxon>
        <taxon>Bacillota</taxon>
        <taxon>Bacilli</taxon>
        <taxon>Bacillales</taxon>
        <taxon>Paenibacillaceae</taxon>
        <taxon>Aneurinibacillus group</taxon>
        <taxon>Ammoniphilus</taxon>
    </lineage>
</organism>
<evidence type="ECO:0000256" key="4">
    <source>
        <dbReference type="ARBA" id="ARBA00022833"/>
    </source>
</evidence>
<dbReference type="PANTHER" id="PTHR30096:SF0">
    <property type="entry name" value="4,5-DOPA DIOXYGENASE EXTRADIOL-LIKE PROTEIN"/>
    <property type="match status" value="1"/>
</dbReference>
<accession>A0ABS4GPM7</accession>
<dbReference type="Pfam" id="PF02900">
    <property type="entry name" value="LigB"/>
    <property type="match status" value="1"/>
</dbReference>
<dbReference type="EMBL" id="JAGGKT010000005">
    <property type="protein sequence ID" value="MBP1932222.1"/>
    <property type="molecule type" value="Genomic_DNA"/>
</dbReference>
<evidence type="ECO:0000256" key="2">
    <source>
        <dbReference type="ARBA" id="ARBA00007581"/>
    </source>
</evidence>
<evidence type="ECO:0000256" key="1">
    <source>
        <dbReference type="ARBA" id="ARBA00001947"/>
    </source>
</evidence>
<dbReference type="GO" id="GO:0051213">
    <property type="term" value="F:dioxygenase activity"/>
    <property type="evidence" value="ECO:0007669"/>
    <property type="project" value="UniProtKB-KW"/>
</dbReference>
<evidence type="ECO:0000313" key="8">
    <source>
        <dbReference type="Proteomes" id="UP001519343"/>
    </source>
</evidence>
<protein>
    <submittedName>
        <fullName evidence="7">4,5-DOPA dioxygenase extradiol</fullName>
        <ecNumber evidence="7">1.13.11.-</ecNumber>
    </submittedName>
</protein>
<proteinExistence type="inferred from homology"/>
<dbReference type="PANTHER" id="PTHR30096">
    <property type="entry name" value="4,5-DOPA DIOXYGENASE EXTRADIOL-LIKE PROTEIN"/>
    <property type="match status" value="1"/>
</dbReference>